<gene>
    <name evidence="2" type="ORF">LY89DRAFT_728897</name>
</gene>
<feature type="domain" description="BTB" evidence="1">
    <location>
        <begin position="11"/>
        <end position="82"/>
    </location>
</feature>
<dbReference type="SUPFAM" id="SSF54695">
    <property type="entry name" value="POZ domain"/>
    <property type="match status" value="1"/>
</dbReference>
<dbReference type="RefSeq" id="XP_018077139.1">
    <property type="nucleotide sequence ID" value="XM_018219317.1"/>
</dbReference>
<evidence type="ECO:0000313" key="2">
    <source>
        <dbReference type="EMBL" id="KUJ22784.1"/>
    </source>
</evidence>
<dbReference type="Gene3D" id="3.30.710.10">
    <property type="entry name" value="Potassium Channel Kv1.1, Chain A"/>
    <property type="match status" value="1"/>
</dbReference>
<evidence type="ECO:0000313" key="3">
    <source>
        <dbReference type="Proteomes" id="UP000070700"/>
    </source>
</evidence>
<reference evidence="2 3" key="1">
    <citation type="submission" date="2015-10" db="EMBL/GenBank/DDBJ databases">
        <title>Full genome of DAOMC 229536 Phialocephala scopiformis, a fungal endophyte of spruce producing the potent anti-insectan compound rugulosin.</title>
        <authorList>
            <consortium name="DOE Joint Genome Institute"/>
            <person name="Walker A.K."/>
            <person name="Frasz S.L."/>
            <person name="Seifert K.A."/>
            <person name="Miller J.D."/>
            <person name="Mondo S.J."/>
            <person name="Labutti K."/>
            <person name="Lipzen A."/>
            <person name="Dockter R."/>
            <person name="Kennedy M."/>
            <person name="Grigoriev I.V."/>
            <person name="Spatafora J.W."/>
        </authorList>
    </citation>
    <scope>NUCLEOTIDE SEQUENCE [LARGE SCALE GENOMIC DNA]</scope>
    <source>
        <strain evidence="2 3">CBS 120377</strain>
    </source>
</reference>
<dbReference type="Proteomes" id="UP000070700">
    <property type="component" value="Unassembled WGS sequence"/>
</dbReference>
<sequence length="213" mass="24569">MDDLTFSDPKSTITLLIGSSDPPIEMVVHQEAACAGSPVLRAAFCGNFMEGRTKTYRLAHVDEATARLLVQWLYAGKIVTIQLKEDWKYDPKDTEIMIAEHNSLVDLWVLADELQMPTLQDCAVTTLFQIQRKTRNRLNWSWQRVYRKTSESSKLRLYICHLCALQIRPTSYSYYKDFIPYEMLMDIAQTLSDGLFRNGKLDLKLSDYLVEEG</sequence>
<dbReference type="GeneID" id="28829043"/>
<dbReference type="AlphaFoldDB" id="A0A194XRV7"/>
<dbReference type="InParanoid" id="A0A194XRV7"/>
<dbReference type="InterPro" id="IPR011333">
    <property type="entry name" value="SKP1/BTB/POZ_sf"/>
</dbReference>
<keyword evidence="3" id="KW-1185">Reference proteome</keyword>
<proteinExistence type="predicted"/>
<dbReference type="PANTHER" id="PTHR47843">
    <property type="entry name" value="BTB DOMAIN-CONTAINING PROTEIN-RELATED"/>
    <property type="match status" value="1"/>
</dbReference>
<dbReference type="PROSITE" id="PS50097">
    <property type="entry name" value="BTB"/>
    <property type="match status" value="1"/>
</dbReference>
<organism evidence="2 3">
    <name type="scientific">Mollisia scopiformis</name>
    <name type="common">Conifer needle endophyte fungus</name>
    <name type="synonym">Phialocephala scopiformis</name>
    <dbReference type="NCBI Taxonomy" id="149040"/>
    <lineage>
        <taxon>Eukaryota</taxon>
        <taxon>Fungi</taxon>
        <taxon>Dikarya</taxon>
        <taxon>Ascomycota</taxon>
        <taxon>Pezizomycotina</taxon>
        <taxon>Leotiomycetes</taxon>
        <taxon>Helotiales</taxon>
        <taxon>Mollisiaceae</taxon>
        <taxon>Mollisia</taxon>
    </lineage>
</organism>
<dbReference type="KEGG" id="psco:LY89DRAFT_728897"/>
<dbReference type="PANTHER" id="PTHR47843:SF2">
    <property type="entry name" value="BTB DOMAIN-CONTAINING PROTEIN"/>
    <property type="match status" value="1"/>
</dbReference>
<accession>A0A194XRV7</accession>
<dbReference type="OrthoDB" id="194443at2759"/>
<name>A0A194XRV7_MOLSC</name>
<dbReference type="InterPro" id="IPR000210">
    <property type="entry name" value="BTB/POZ_dom"/>
</dbReference>
<evidence type="ECO:0000259" key="1">
    <source>
        <dbReference type="PROSITE" id="PS50097"/>
    </source>
</evidence>
<dbReference type="EMBL" id="KQ947406">
    <property type="protein sequence ID" value="KUJ22784.1"/>
    <property type="molecule type" value="Genomic_DNA"/>
</dbReference>
<protein>
    <recommendedName>
        <fullName evidence="1">BTB domain-containing protein</fullName>
    </recommendedName>
</protein>